<name>A0A4U6QA32_9ACTN</name>
<evidence type="ECO:0000313" key="4">
    <source>
        <dbReference type="EMBL" id="TKV56769.1"/>
    </source>
</evidence>
<protein>
    <submittedName>
        <fullName evidence="4">Response regulator transcription factor</fullName>
    </submittedName>
</protein>
<sequence>MTAPAPSVRVAIVDDQAPFRRVARAVVGRTPGFEVVADGDSGEEAVRLCRELHPDLLLIDVQMPGMGGVEAARLVRAAGWSLVVLVSTQSRDDLDLADPTTGEELLFLPKESLTPARLAELWAQVSRPSAPA</sequence>
<accession>A0A4U6QA32</accession>
<dbReference type="EMBL" id="SZZH01000006">
    <property type="protein sequence ID" value="TKV56769.1"/>
    <property type="molecule type" value="Genomic_DNA"/>
</dbReference>
<dbReference type="InterPro" id="IPR001789">
    <property type="entry name" value="Sig_transdc_resp-reg_receiver"/>
</dbReference>
<feature type="domain" description="Response regulatory" evidence="3">
    <location>
        <begin position="9"/>
        <end position="125"/>
    </location>
</feature>
<feature type="modified residue" description="4-aspartylphosphate" evidence="2">
    <location>
        <position position="60"/>
    </location>
</feature>
<keyword evidence="1" id="KW-0238">DNA-binding</keyword>
<evidence type="ECO:0000259" key="3">
    <source>
        <dbReference type="PROSITE" id="PS50110"/>
    </source>
</evidence>
<dbReference type="PROSITE" id="PS50110">
    <property type="entry name" value="RESPONSE_REGULATORY"/>
    <property type="match status" value="1"/>
</dbReference>
<dbReference type="Pfam" id="PF00072">
    <property type="entry name" value="Response_reg"/>
    <property type="match status" value="1"/>
</dbReference>
<reference evidence="4 5" key="1">
    <citation type="submission" date="2019-05" db="EMBL/GenBank/DDBJ databases">
        <title>Nakamurella sp. N5BH11, whole genome shotgun sequence.</title>
        <authorList>
            <person name="Tuo L."/>
        </authorList>
    </citation>
    <scope>NUCLEOTIDE SEQUENCE [LARGE SCALE GENOMIC DNA]</scope>
    <source>
        <strain evidence="4 5">N5BH11</strain>
    </source>
</reference>
<dbReference type="RefSeq" id="WP_137451156.1">
    <property type="nucleotide sequence ID" value="NZ_SZZH01000006.1"/>
</dbReference>
<dbReference type="InterPro" id="IPR011006">
    <property type="entry name" value="CheY-like_superfamily"/>
</dbReference>
<dbReference type="SMART" id="SM00448">
    <property type="entry name" value="REC"/>
    <property type="match status" value="1"/>
</dbReference>
<dbReference type="GO" id="GO:0003677">
    <property type="term" value="F:DNA binding"/>
    <property type="evidence" value="ECO:0007669"/>
    <property type="project" value="UniProtKB-KW"/>
</dbReference>
<dbReference type="CDD" id="cd17535">
    <property type="entry name" value="REC_NarL-like"/>
    <property type="match status" value="1"/>
</dbReference>
<proteinExistence type="predicted"/>
<dbReference type="PANTHER" id="PTHR43214">
    <property type="entry name" value="TWO-COMPONENT RESPONSE REGULATOR"/>
    <property type="match status" value="1"/>
</dbReference>
<dbReference type="InterPro" id="IPR058245">
    <property type="entry name" value="NreC/VraR/RcsB-like_REC"/>
</dbReference>
<evidence type="ECO:0000313" key="5">
    <source>
        <dbReference type="Proteomes" id="UP000306985"/>
    </source>
</evidence>
<gene>
    <name evidence="4" type="ORF">FDO65_18115</name>
</gene>
<organism evidence="4 5">
    <name type="scientific">Nakamurella flava</name>
    <dbReference type="NCBI Taxonomy" id="2576308"/>
    <lineage>
        <taxon>Bacteria</taxon>
        <taxon>Bacillati</taxon>
        <taxon>Actinomycetota</taxon>
        <taxon>Actinomycetes</taxon>
        <taxon>Nakamurellales</taxon>
        <taxon>Nakamurellaceae</taxon>
        <taxon>Nakamurella</taxon>
    </lineage>
</organism>
<dbReference type="Gene3D" id="3.40.50.2300">
    <property type="match status" value="1"/>
</dbReference>
<dbReference type="SUPFAM" id="SSF52172">
    <property type="entry name" value="CheY-like"/>
    <property type="match status" value="1"/>
</dbReference>
<dbReference type="InterPro" id="IPR039420">
    <property type="entry name" value="WalR-like"/>
</dbReference>
<evidence type="ECO:0000256" key="1">
    <source>
        <dbReference type="ARBA" id="ARBA00023125"/>
    </source>
</evidence>
<dbReference type="PANTHER" id="PTHR43214:SF43">
    <property type="entry name" value="TWO-COMPONENT RESPONSE REGULATOR"/>
    <property type="match status" value="1"/>
</dbReference>
<dbReference type="AlphaFoldDB" id="A0A4U6QA32"/>
<dbReference type="OrthoDB" id="7352332at2"/>
<evidence type="ECO:0000256" key="2">
    <source>
        <dbReference type="PROSITE-ProRule" id="PRU00169"/>
    </source>
</evidence>
<dbReference type="Proteomes" id="UP000306985">
    <property type="component" value="Unassembled WGS sequence"/>
</dbReference>
<keyword evidence="2" id="KW-0597">Phosphoprotein</keyword>
<comment type="caution">
    <text evidence="4">The sequence shown here is derived from an EMBL/GenBank/DDBJ whole genome shotgun (WGS) entry which is preliminary data.</text>
</comment>
<keyword evidence="5" id="KW-1185">Reference proteome</keyword>
<dbReference type="GO" id="GO:0000160">
    <property type="term" value="P:phosphorelay signal transduction system"/>
    <property type="evidence" value="ECO:0007669"/>
    <property type="project" value="InterPro"/>
</dbReference>